<organism evidence="1">
    <name type="scientific">marine metagenome</name>
    <dbReference type="NCBI Taxonomy" id="408172"/>
    <lineage>
        <taxon>unclassified sequences</taxon>
        <taxon>metagenomes</taxon>
        <taxon>ecological metagenomes</taxon>
    </lineage>
</organism>
<gene>
    <name evidence="1" type="ORF">METZ01_LOCUS323245</name>
</gene>
<accession>A0A382PES7</accession>
<proteinExistence type="predicted"/>
<feature type="non-terminal residue" evidence="1">
    <location>
        <position position="1"/>
    </location>
</feature>
<reference evidence="1" key="1">
    <citation type="submission" date="2018-05" db="EMBL/GenBank/DDBJ databases">
        <authorList>
            <person name="Lanie J.A."/>
            <person name="Ng W.-L."/>
            <person name="Kazmierczak K.M."/>
            <person name="Andrzejewski T.M."/>
            <person name="Davidsen T.M."/>
            <person name="Wayne K.J."/>
            <person name="Tettelin H."/>
            <person name="Glass J.I."/>
            <person name="Rusch D."/>
            <person name="Podicherti R."/>
            <person name="Tsui H.-C.T."/>
            <person name="Winkler M.E."/>
        </authorList>
    </citation>
    <scope>NUCLEOTIDE SEQUENCE</scope>
</reference>
<protein>
    <submittedName>
        <fullName evidence="1">Uncharacterized protein</fullName>
    </submittedName>
</protein>
<dbReference type="AlphaFoldDB" id="A0A382PES7"/>
<sequence length="53" mass="6533">EDCGPVWLYTGILNGWHPDQSMELLDRVKLWHWRRGLWSHWYFAQMRNLAISY</sequence>
<name>A0A382PES7_9ZZZZ</name>
<dbReference type="EMBL" id="UINC01106027">
    <property type="protein sequence ID" value="SVC70391.1"/>
    <property type="molecule type" value="Genomic_DNA"/>
</dbReference>
<evidence type="ECO:0000313" key="1">
    <source>
        <dbReference type="EMBL" id="SVC70391.1"/>
    </source>
</evidence>